<feature type="transmembrane region" description="Helical" evidence="2">
    <location>
        <begin position="38"/>
        <end position="59"/>
    </location>
</feature>
<dbReference type="Pfam" id="PF07009">
    <property type="entry name" value="NusG_II"/>
    <property type="match status" value="1"/>
</dbReference>
<organism evidence="3 4">
    <name type="scientific">Olsenella absiana</name>
    <dbReference type="NCBI Taxonomy" id="3115222"/>
    <lineage>
        <taxon>Bacteria</taxon>
        <taxon>Bacillati</taxon>
        <taxon>Actinomycetota</taxon>
        <taxon>Coriobacteriia</taxon>
        <taxon>Coriobacteriales</taxon>
        <taxon>Atopobiaceae</taxon>
        <taxon>Olsenella</taxon>
    </lineage>
</organism>
<dbReference type="InterPro" id="IPR038690">
    <property type="entry name" value="NusG_2_sf"/>
</dbReference>
<keyword evidence="2" id="KW-0472">Membrane</keyword>
<feature type="region of interest" description="Disordered" evidence="1">
    <location>
        <begin position="146"/>
        <end position="166"/>
    </location>
</feature>
<accession>A0ABU7RBW2</accession>
<feature type="compositionally biased region" description="Low complexity" evidence="1">
    <location>
        <begin position="153"/>
        <end position="166"/>
    </location>
</feature>
<dbReference type="Proteomes" id="UP001332931">
    <property type="component" value="Unassembled WGS sequence"/>
</dbReference>
<protein>
    <submittedName>
        <fullName evidence="3">NusG domain II-containing protein</fullName>
    </submittedName>
</protein>
<keyword evidence="2" id="KW-0812">Transmembrane</keyword>
<gene>
    <name evidence="3" type="ORF">VXJ25_08425</name>
</gene>
<keyword evidence="4" id="KW-1185">Reference proteome</keyword>
<evidence type="ECO:0000313" key="3">
    <source>
        <dbReference type="EMBL" id="MEE6148003.1"/>
    </source>
</evidence>
<evidence type="ECO:0000313" key="4">
    <source>
        <dbReference type="Proteomes" id="UP001332931"/>
    </source>
</evidence>
<sequence>MALSAKDVRRRRGDAAAVAATHGSAPGGASPRRRRRRVVAAVAVALLVAAALAASRLAAPRGQGRWAVVHDGDGNTLALDLAEDQERRVETSLGYNVVVVEGGTVRVSDADCRGHDCVGQGRISEVGERVVCLPHRLWIEVCESPEGSGGPAGASAAAGGLDAVGG</sequence>
<feature type="region of interest" description="Disordered" evidence="1">
    <location>
        <begin position="1"/>
        <end position="32"/>
    </location>
</feature>
<evidence type="ECO:0000256" key="2">
    <source>
        <dbReference type="SAM" id="Phobius"/>
    </source>
</evidence>
<dbReference type="RefSeq" id="WP_330958768.1">
    <property type="nucleotide sequence ID" value="NZ_JAZGJQ010000011.1"/>
</dbReference>
<keyword evidence="2" id="KW-1133">Transmembrane helix</keyword>
<name>A0ABU7RBW2_9ACTN</name>
<dbReference type="EMBL" id="JAZGJQ010000011">
    <property type="protein sequence ID" value="MEE6148003.1"/>
    <property type="molecule type" value="Genomic_DNA"/>
</dbReference>
<evidence type="ECO:0000256" key="1">
    <source>
        <dbReference type="SAM" id="MobiDB-lite"/>
    </source>
</evidence>
<proteinExistence type="predicted"/>
<comment type="caution">
    <text evidence="3">The sequence shown here is derived from an EMBL/GenBank/DDBJ whole genome shotgun (WGS) entry which is preliminary data.</text>
</comment>
<feature type="compositionally biased region" description="Low complexity" evidence="1">
    <location>
        <begin position="15"/>
        <end position="30"/>
    </location>
</feature>
<reference evidence="3 4" key="1">
    <citation type="submission" date="2024-01" db="EMBL/GenBank/DDBJ databases">
        <title>Description of Olsenella sp. nov., isolated from pig feces.</title>
        <authorList>
            <person name="Chang Y.-H."/>
        </authorList>
    </citation>
    <scope>NUCLEOTIDE SEQUENCE [LARGE SCALE GENOMIC DNA]</scope>
    <source>
        <strain evidence="3 4">YH-ols2223</strain>
    </source>
</reference>
<dbReference type="Gene3D" id="2.60.320.10">
    <property type="entry name" value="N-utilization substance G protein NusG, insert domain"/>
    <property type="match status" value="1"/>
</dbReference>